<evidence type="ECO:0000313" key="2">
    <source>
        <dbReference type="EMBL" id="KAK4427862.1"/>
    </source>
</evidence>
<keyword evidence="3" id="KW-1185">Reference proteome</keyword>
<organism evidence="2 3">
    <name type="scientific">Sesamum alatum</name>
    <dbReference type="NCBI Taxonomy" id="300844"/>
    <lineage>
        <taxon>Eukaryota</taxon>
        <taxon>Viridiplantae</taxon>
        <taxon>Streptophyta</taxon>
        <taxon>Embryophyta</taxon>
        <taxon>Tracheophyta</taxon>
        <taxon>Spermatophyta</taxon>
        <taxon>Magnoliopsida</taxon>
        <taxon>eudicotyledons</taxon>
        <taxon>Gunneridae</taxon>
        <taxon>Pentapetalae</taxon>
        <taxon>asterids</taxon>
        <taxon>lamiids</taxon>
        <taxon>Lamiales</taxon>
        <taxon>Pedaliaceae</taxon>
        <taxon>Sesamum</taxon>
    </lineage>
</organism>
<feature type="region of interest" description="Disordered" evidence="1">
    <location>
        <begin position="1"/>
        <end position="55"/>
    </location>
</feature>
<reference evidence="2" key="2">
    <citation type="journal article" date="2024" name="Plant">
        <title>Genomic evolution and insights into agronomic trait innovations of Sesamum species.</title>
        <authorList>
            <person name="Miao H."/>
            <person name="Wang L."/>
            <person name="Qu L."/>
            <person name="Liu H."/>
            <person name="Sun Y."/>
            <person name="Le M."/>
            <person name="Wang Q."/>
            <person name="Wei S."/>
            <person name="Zheng Y."/>
            <person name="Lin W."/>
            <person name="Duan Y."/>
            <person name="Cao H."/>
            <person name="Xiong S."/>
            <person name="Wang X."/>
            <person name="Wei L."/>
            <person name="Li C."/>
            <person name="Ma Q."/>
            <person name="Ju M."/>
            <person name="Zhao R."/>
            <person name="Li G."/>
            <person name="Mu C."/>
            <person name="Tian Q."/>
            <person name="Mei H."/>
            <person name="Zhang T."/>
            <person name="Gao T."/>
            <person name="Zhang H."/>
        </authorList>
    </citation>
    <scope>NUCLEOTIDE SEQUENCE</scope>
    <source>
        <strain evidence="2">3651</strain>
    </source>
</reference>
<protein>
    <submittedName>
        <fullName evidence="2">Uncharacterized protein</fullName>
    </submittedName>
</protein>
<dbReference type="AlphaFoldDB" id="A0AAE2CMP9"/>
<dbReference type="EMBL" id="JACGWO010000005">
    <property type="protein sequence ID" value="KAK4427862.1"/>
    <property type="molecule type" value="Genomic_DNA"/>
</dbReference>
<feature type="compositionally biased region" description="Pro residues" evidence="1">
    <location>
        <begin position="1"/>
        <end position="22"/>
    </location>
</feature>
<reference evidence="2" key="1">
    <citation type="submission" date="2020-06" db="EMBL/GenBank/DDBJ databases">
        <authorList>
            <person name="Li T."/>
            <person name="Hu X."/>
            <person name="Zhang T."/>
            <person name="Song X."/>
            <person name="Zhang H."/>
            <person name="Dai N."/>
            <person name="Sheng W."/>
            <person name="Hou X."/>
            <person name="Wei L."/>
        </authorList>
    </citation>
    <scope>NUCLEOTIDE SEQUENCE</scope>
    <source>
        <strain evidence="2">3651</strain>
        <tissue evidence="2">Leaf</tissue>
    </source>
</reference>
<accession>A0AAE2CMP9</accession>
<gene>
    <name evidence="2" type="ORF">Salat_1555200</name>
</gene>
<sequence>MPTPPNPQPPPQPPTTNPPPSPVEGGDGNPGDVASPQIQKHYGDDGRHRPPIGALTTQQEPIDLLHGLQQLVLGPQHNPTKEEEDEDLEAQYGQGDASGAIDETISSSATDLKQARISFLAFTRDWQQRD</sequence>
<comment type="caution">
    <text evidence="2">The sequence shown here is derived from an EMBL/GenBank/DDBJ whole genome shotgun (WGS) entry which is preliminary data.</text>
</comment>
<feature type="region of interest" description="Disordered" evidence="1">
    <location>
        <begin position="68"/>
        <end position="100"/>
    </location>
</feature>
<evidence type="ECO:0000256" key="1">
    <source>
        <dbReference type="SAM" id="MobiDB-lite"/>
    </source>
</evidence>
<evidence type="ECO:0000313" key="3">
    <source>
        <dbReference type="Proteomes" id="UP001293254"/>
    </source>
</evidence>
<name>A0AAE2CMP9_9LAMI</name>
<dbReference type="Proteomes" id="UP001293254">
    <property type="component" value="Unassembled WGS sequence"/>
</dbReference>
<proteinExistence type="predicted"/>